<dbReference type="EMBL" id="CP029206">
    <property type="protein sequence ID" value="AWI51453.1"/>
    <property type="molecule type" value="Genomic_DNA"/>
</dbReference>
<keyword evidence="4" id="KW-1185">Reference proteome</keyword>
<dbReference type="GO" id="GO:0005524">
    <property type="term" value="F:ATP binding"/>
    <property type="evidence" value="ECO:0007669"/>
    <property type="project" value="InterPro"/>
</dbReference>
<dbReference type="AlphaFoldDB" id="A0A2U8FKJ9"/>
<sequence>MKSEFLVLKNLHKSFGKSHIIQDFNLTLKQGSMTTLLGPSGCGKTTILRLIAGLEQPTSGQINASFCRKRLPTPPSRLYGKPLGNYC</sequence>
<name>A0A2U8FKJ9_9PAST</name>
<reference evidence="4" key="1">
    <citation type="submission" date="2018-05" db="EMBL/GenBank/DDBJ databases">
        <title>Complete genome sequence of Actinobacillus porcitonsillarum reference strain 9953L55 (CCUG 46996).</title>
        <authorList>
            <person name="Dona V."/>
            <person name="Perreten V."/>
        </authorList>
    </citation>
    <scope>NUCLEOTIDE SEQUENCE [LARGE SCALE GENOMIC DNA]</scope>
    <source>
        <strain evidence="4">9953L55</strain>
    </source>
</reference>
<dbReference type="KEGG" id="apor:DDU33_08160"/>
<gene>
    <name evidence="3" type="ORF">DDU33_08160</name>
</gene>
<feature type="domain" description="ABC transporter" evidence="2">
    <location>
        <begin position="22"/>
        <end position="63"/>
    </location>
</feature>
<dbReference type="PANTHER" id="PTHR42781">
    <property type="entry name" value="SPERMIDINE/PUTRESCINE IMPORT ATP-BINDING PROTEIN POTA"/>
    <property type="match status" value="1"/>
</dbReference>
<evidence type="ECO:0000259" key="2">
    <source>
        <dbReference type="Pfam" id="PF00005"/>
    </source>
</evidence>
<dbReference type="Gene3D" id="3.40.50.300">
    <property type="entry name" value="P-loop containing nucleotide triphosphate hydrolases"/>
    <property type="match status" value="1"/>
</dbReference>
<dbReference type="InterPro" id="IPR050093">
    <property type="entry name" value="ABC_SmlMolc_Importer"/>
</dbReference>
<protein>
    <recommendedName>
        <fullName evidence="2">ABC transporter domain-containing protein</fullName>
    </recommendedName>
</protein>
<evidence type="ECO:0000313" key="4">
    <source>
        <dbReference type="Proteomes" id="UP000244920"/>
    </source>
</evidence>
<dbReference type="InterPro" id="IPR027417">
    <property type="entry name" value="P-loop_NTPase"/>
</dbReference>
<dbReference type="PANTHER" id="PTHR42781:SF4">
    <property type="entry name" value="SPERMIDINE_PUTRESCINE IMPORT ATP-BINDING PROTEIN POTA"/>
    <property type="match status" value="1"/>
</dbReference>
<accession>A0A2U8FKJ9</accession>
<evidence type="ECO:0000313" key="3">
    <source>
        <dbReference type="EMBL" id="AWI51453.1"/>
    </source>
</evidence>
<dbReference type="InterPro" id="IPR003439">
    <property type="entry name" value="ABC_transporter-like_ATP-bd"/>
</dbReference>
<dbReference type="Proteomes" id="UP000244920">
    <property type="component" value="Chromosome"/>
</dbReference>
<evidence type="ECO:0000256" key="1">
    <source>
        <dbReference type="ARBA" id="ARBA00022448"/>
    </source>
</evidence>
<dbReference type="GO" id="GO:0016887">
    <property type="term" value="F:ATP hydrolysis activity"/>
    <property type="evidence" value="ECO:0007669"/>
    <property type="project" value="InterPro"/>
</dbReference>
<organism evidence="3 4">
    <name type="scientific">Actinobacillus porcitonsillarum</name>
    <dbReference type="NCBI Taxonomy" id="189834"/>
    <lineage>
        <taxon>Bacteria</taxon>
        <taxon>Pseudomonadati</taxon>
        <taxon>Pseudomonadota</taxon>
        <taxon>Gammaproteobacteria</taxon>
        <taxon>Pasteurellales</taxon>
        <taxon>Pasteurellaceae</taxon>
        <taxon>Actinobacillus</taxon>
    </lineage>
</organism>
<dbReference type="Pfam" id="PF00005">
    <property type="entry name" value="ABC_tran"/>
    <property type="match status" value="1"/>
</dbReference>
<proteinExistence type="predicted"/>
<keyword evidence="1" id="KW-0813">Transport</keyword>
<dbReference type="SUPFAM" id="SSF52540">
    <property type="entry name" value="P-loop containing nucleoside triphosphate hydrolases"/>
    <property type="match status" value="1"/>
</dbReference>